<proteinExistence type="inferred from homology"/>
<dbReference type="InterPro" id="IPR001173">
    <property type="entry name" value="Glyco_trans_2-like"/>
</dbReference>
<keyword evidence="2" id="KW-0328">Glycosyltransferase</keyword>
<comment type="similarity">
    <text evidence="1">Belongs to the glycosyltransferase 2 family.</text>
</comment>
<keyword evidence="3" id="KW-0808">Transferase</keyword>
<dbReference type="AlphaFoldDB" id="A0A383F387"/>
<dbReference type="Gene3D" id="3.90.550.10">
    <property type="entry name" value="Spore Coat Polysaccharide Biosynthesis Protein SpsA, Chain A"/>
    <property type="match status" value="1"/>
</dbReference>
<name>A0A383F387_9ZZZZ</name>
<dbReference type="Pfam" id="PF00535">
    <property type="entry name" value="Glycos_transf_2"/>
    <property type="match status" value="1"/>
</dbReference>
<evidence type="ECO:0000256" key="1">
    <source>
        <dbReference type="ARBA" id="ARBA00006739"/>
    </source>
</evidence>
<dbReference type="GO" id="GO:0016020">
    <property type="term" value="C:membrane"/>
    <property type="evidence" value="ECO:0007669"/>
    <property type="project" value="GOC"/>
</dbReference>
<evidence type="ECO:0000259" key="4">
    <source>
        <dbReference type="Pfam" id="PF00535"/>
    </source>
</evidence>
<dbReference type="EMBL" id="UINC01230637">
    <property type="protein sequence ID" value="SVE62848.1"/>
    <property type="molecule type" value="Genomic_DNA"/>
</dbReference>
<feature type="domain" description="Glycosyltransferase 2-like" evidence="4">
    <location>
        <begin position="4"/>
        <end position="84"/>
    </location>
</feature>
<evidence type="ECO:0000256" key="3">
    <source>
        <dbReference type="ARBA" id="ARBA00022679"/>
    </source>
</evidence>
<evidence type="ECO:0000313" key="5">
    <source>
        <dbReference type="EMBL" id="SVE62848.1"/>
    </source>
</evidence>
<dbReference type="InterPro" id="IPR039528">
    <property type="entry name" value="DPM1-like"/>
</dbReference>
<dbReference type="InterPro" id="IPR029044">
    <property type="entry name" value="Nucleotide-diphossugar_trans"/>
</dbReference>
<dbReference type="PANTHER" id="PTHR43398:SF1">
    <property type="entry name" value="DOLICHOL-PHOSPHATE MANNOSYLTRANSFERASE SUBUNIT 1"/>
    <property type="match status" value="1"/>
</dbReference>
<organism evidence="5">
    <name type="scientific">marine metagenome</name>
    <dbReference type="NCBI Taxonomy" id="408172"/>
    <lineage>
        <taxon>unclassified sequences</taxon>
        <taxon>metagenomes</taxon>
        <taxon>ecological metagenomes</taxon>
    </lineage>
</organism>
<sequence>MVPSILEIDKRIDILVIDDNSPDGTGSLADTLATNNTRVSVIHRKAKQGLGTAYLEGFNWGLRKHYSHFIEMDADFSHRPEDLVGFLDRSS</sequence>
<accession>A0A383F387</accession>
<dbReference type="GO" id="GO:0009247">
    <property type="term" value="P:glycolipid biosynthetic process"/>
    <property type="evidence" value="ECO:0007669"/>
    <property type="project" value="TreeGrafter"/>
</dbReference>
<evidence type="ECO:0000256" key="2">
    <source>
        <dbReference type="ARBA" id="ARBA00022676"/>
    </source>
</evidence>
<protein>
    <recommendedName>
        <fullName evidence="4">Glycosyltransferase 2-like domain-containing protein</fullName>
    </recommendedName>
</protein>
<gene>
    <name evidence="5" type="ORF">METZ01_LOCUS515702</name>
</gene>
<dbReference type="GO" id="GO:0004582">
    <property type="term" value="F:dolichyl-phosphate beta-D-mannosyltransferase activity"/>
    <property type="evidence" value="ECO:0007669"/>
    <property type="project" value="InterPro"/>
</dbReference>
<dbReference type="PANTHER" id="PTHR43398">
    <property type="entry name" value="DOLICHOL-PHOSPHATE MANNOSYLTRANSFERASE SUBUNIT 1"/>
    <property type="match status" value="1"/>
</dbReference>
<feature type="non-terminal residue" evidence="5">
    <location>
        <position position="91"/>
    </location>
</feature>
<dbReference type="SUPFAM" id="SSF53448">
    <property type="entry name" value="Nucleotide-diphospho-sugar transferases"/>
    <property type="match status" value="1"/>
</dbReference>
<reference evidence="5" key="1">
    <citation type="submission" date="2018-05" db="EMBL/GenBank/DDBJ databases">
        <authorList>
            <person name="Lanie J.A."/>
            <person name="Ng W.-L."/>
            <person name="Kazmierczak K.M."/>
            <person name="Andrzejewski T.M."/>
            <person name="Davidsen T.M."/>
            <person name="Wayne K.J."/>
            <person name="Tettelin H."/>
            <person name="Glass J.I."/>
            <person name="Rusch D."/>
            <person name="Podicherti R."/>
            <person name="Tsui H.-C.T."/>
            <person name="Winkler M.E."/>
        </authorList>
    </citation>
    <scope>NUCLEOTIDE SEQUENCE</scope>
</reference>